<feature type="region of interest" description="Disordered" evidence="1">
    <location>
        <begin position="192"/>
        <end position="233"/>
    </location>
</feature>
<organism evidence="3 4">
    <name type="scientific">Prorocentrum cordatum</name>
    <dbReference type="NCBI Taxonomy" id="2364126"/>
    <lineage>
        <taxon>Eukaryota</taxon>
        <taxon>Sar</taxon>
        <taxon>Alveolata</taxon>
        <taxon>Dinophyceae</taxon>
        <taxon>Prorocentrales</taxon>
        <taxon>Prorocentraceae</taxon>
        <taxon>Prorocentrum</taxon>
    </lineage>
</organism>
<dbReference type="InterPro" id="IPR012340">
    <property type="entry name" value="NA-bd_OB-fold"/>
</dbReference>
<dbReference type="InterPro" id="IPR011129">
    <property type="entry name" value="CSD"/>
</dbReference>
<gene>
    <name evidence="3" type="ORF">PCOR1329_LOCUS73957</name>
</gene>
<feature type="region of interest" description="Disordered" evidence="1">
    <location>
        <begin position="660"/>
        <end position="706"/>
    </location>
</feature>
<accession>A0ABN9X741</accession>
<comment type="caution">
    <text evidence="3">The sequence shown here is derived from an EMBL/GenBank/DDBJ whole genome shotgun (WGS) entry which is preliminary data.</text>
</comment>
<evidence type="ECO:0000313" key="3">
    <source>
        <dbReference type="EMBL" id="CAK0895116.1"/>
    </source>
</evidence>
<feature type="non-terminal residue" evidence="3">
    <location>
        <position position="1"/>
    </location>
</feature>
<dbReference type="SUPFAM" id="SSF46565">
    <property type="entry name" value="Chaperone J-domain"/>
    <property type="match status" value="1"/>
</dbReference>
<evidence type="ECO:0000313" key="4">
    <source>
        <dbReference type="Proteomes" id="UP001189429"/>
    </source>
</evidence>
<dbReference type="Gene3D" id="2.40.50.140">
    <property type="entry name" value="Nucleic acid-binding proteins"/>
    <property type="match status" value="1"/>
</dbReference>
<evidence type="ECO:0000256" key="1">
    <source>
        <dbReference type="SAM" id="MobiDB-lite"/>
    </source>
</evidence>
<protein>
    <recommendedName>
        <fullName evidence="2">CSD domain-containing protein</fullName>
    </recommendedName>
</protein>
<dbReference type="InterPro" id="IPR001623">
    <property type="entry name" value="DnaJ_domain"/>
</dbReference>
<evidence type="ECO:0000259" key="2">
    <source>
        <dbReference type="PROSITE" id="PS51857"/>
    </source>
</evidence>
<proteinExistence type="predicted"/>
<dbReference type="Pfam" id="PF00313">
    <property type="entry name" value="CSD"/>
    <property type="match status" value="1"/>
</dbReference>
<dbReference type="SMART" id="SM00357">
    <property type="entry name" value="CSP"/>
    <property type="match status" value="1"/>
</dbReference>
<dbReference type="InterPro" id="IPR002059">
    <property type="entry name" value="CSP_DNA-bd"/>
</dbReference>
<sequence>APGRSRGRGAPMSHHGTVKSWVGDKGFGFLLPDGGGEDVFVHRSALIGAEELLPGDKVIFDIRDAHAARISAGRGQLIDAAPPWFKAVNVSESLSPPASGCFGGLFEDAPGRPAPAGDVGAAIAAFLEAAAAGGGVCGEGAGELLERFVFESSLGHMRWRQPPMPLFHGGFSLRLLASPRDVLRAPRVRGDLPAPLSDSAGHSSAHDLPRSLGVPSDLADVADSQHTEREAQSPFSPLVDFRWLSAQGEYMKELQAATPHAFQRAARLGRARQVLGVAEGAHRDAIEGSFRRLSVPCRPDKAPAGLTAAEAVARVQRWKDLCDAKSLLLKAAAHQSASAVLAPPQASQPSSILPPLGLASLDEGAGSAEVAAGDVRGACAEAPQRTLHLALECLLMALEQGASSAEVAAGDVMGACAEAPQTTLNRALERLILALRQGASFAKVAAGDVMGACAEAPQTTLNLVLECILLALQQGAVDGLTLAPAHAADGTRGHWELGLLVHLEGEGRIGLLRRIMESARIVKVMWGVRGDCESLLYQHWPVQLAVTPEAIVDAKAAFLGLGMGKMLAHVPPEHLEGLPQKEQIDFDSAHAANREALPLPLGLTAARYAVDDLHRIEAILLHKLPRSGSYAEARSATDSLLAALRGDPCGLESLPRRATATPGRCWAAPSGSPTPRCAPRASPCRQTSPSPGAAERRRDSRTSSAL</sequence>
<dbReference type="SUPFAM" id="SSF50249">
    <property type="entry name" value="Nucleic acid-binding proteins"/>
    <property type="match status" value="1"/>
</dbReference>
<dbReference type="InterPro" id="IPR019844">
    <property type="entry name" value="CSD_CS"/>
</dbReference>
<dbReference type="CDD" id="cd04458">
    <property type="entry name" value="CSP_CDS"/>
    <property type="match status" value="1"/>
</dbReference>
<dbReference type="PROSITE" id="PS51857">
    <property type="entry name" value="CSD_2"/>
    <property type="match status" value="1"/>
</dbReference>
<feature type="compositionally biased region" description="Basic and acidic residues" evidence="1">
    <location>
        <begin position="694"/>
        <end position="706"/>
    </location>
</feature>
<dbReference type="Proteomes" id="UP001189429">
    <property type="component" value="Unassembled WGS sequence"/>
</dbReference>
<reference evidence="3" key="1">
    <citation type="submission" date="2023-10" db="EMBL/GenBank/DDBJ databases">
        <authorList>
            <person name="Chen Y."/>
            <person name="Shah S."/>
            <person name="Dougan E. K."/>
            <person name="Thang M."/>
            <person name="Chan C."/>
        </authorList>
    </citation>
    <scope>NUCLEOTIDE SEQUENCE [LARGE SCALE GENOMIC DNA]</scope>
</reference>
<keyword evidence="4" id="KW-1185">Reference proteome</keyword>
<dbReference type="PROSITE" id="PS00352">
    <property type="entry name" value="CSD_1"/>
    <property type="match status" value="1"/>
</dbReference>
<dbReference type="InterPro" id="IPR036869">
    <property type="entry name" value="J_dom_sf"/>
</dbReference>
<dbReference type="CDD" id="cd06257">
    <property type="entry name" value="DnaJ"/>
    <property type="match status" value="1"/>
</dbReference>
<name>A0ABN9X741_9DINO</name>
<dbReference type="EMBL" id="CAUYUJ010019993">
    <property type="protein sequence ID" value="CAK0895116.1"/>
    <property type="molecule type" value="Genomic_DNA"/>
</dbReference>
<feature type="domain" description="CSD" evidence="2">
    <location>
        <begin position="13"/>
        <end position="72"/>
    </location>
</feature>